<organism evidence="2 3">
    <name type="scientific">Streptomyces zaomyceticus</name>
    <dbReference type="NCBI Taxonomy" id="68286"/>
    <lineage>
        <taxon>Bacteria</taxon>
        <taxon>Bacillati</taxon>
        <taxon>Actinomycetota</taxon>
        <taxon>Actinomycetes</taxon>
        <taxon>Kitasatosporales</taxon>
        <taxon>Streptomycetaceae</taxon>
        <taxon>Streptomyces</taxon>
    </lineage>
</organism>
<gene>
    <name evidence="2" type="ORF">OG814_13115</name>
</gene>
<name>A0ABZ1LAQ3_9ACTN</name>
<feature type="region of interest" description="Disordered" evidence="1">
    <location>
        <begin position="709"/>
        <end position="891"/>
    </location>
</feature>
<feature type="region of interest" description="Disordered" evidence="1">
    <location>
        <begin position="49"/>
        <end position="75"/>
    </location>
</feature>
<dbReference type="EMBL" id="CP108188">
    <property type="protein sequence ID" value="WTR70144.1"/>
    <property type="molecule type" value="Genomic_DNA"/>
</dbReference>
<feature type="region of interest" description="Disordered" evidence="1">
    <location>
        <begin position="589"/>
        <end position="628"/>
    </location>
</feature>
<accession>A0ABZ1LAQ3</accession>
<feature type="compositionally biased region" description="Pro residues" evidence="1">
    <location>
        <begin position="58"/>
        <end position="70"/>
    </location>
</feature>
<keyword evidence="2" id="KW-0547">Nucleotide-binding</keyword>
<feature type="compositionally biased region" description="Acidic residues" evidence="1">
    <location>
        <begin position="732"/>
        <end position="744"/>
    </location>
</feature>
<evidence type="ECO:0000256" key="1">
    <source>
        <dbReference type="SAM" id="MobiDB-lite"/>
    </source>
</evidence>
<keyword evidence="2" id="KW-0067">ATP-binding</keyword>
<dbReference type="InterPro" id="IPR027417">
    <property type="entry name" value="P-loop_NTPase"/>
</dbReference>
<feature type="region of interest" description="Disordered" evidence="1">
    <location>
        <begin position="1"/>
        <end position="32"/>
    </location>
</feature>
<feature type="compositionally biased region" description="Polar residues" evidence="1">
    <location>
        <begin position="720"/>
        <end position="731"/>
    </location>
</feature>
<sequence length="891" mass="89352">MDPINRGPEEYGHDGEGDDARQGRGAAAPAPARARVVRLVSGDLLVTVNPVDGSEIEPCPPGQEPAPARPRTPEERAEAVRAAAPPVPPGPVAPALPLLERQEERERLVGILGRGRSARLTGPAGSGRTALLDAVAADCADIAPDGVVRLSGHHRTALELLHELFVAVRYAPDHRPGRAALLDRLREVGAVVVVDDLEFGGAALDELLAAAPECAFLLAAGPDVPAPSADAHVEELHLAGLGRGAALKLLESAVGRTLTDDEANWAGDLWFESEGLPLRFVQAGALLRQRDRLRVTPAEFDAFGALEEAFGPTDPAAAAAAAAAAFDGVDDPDVELREIPLPSLGEGAAPAALLASRLSRSAQTALRFAVALGGEVPHQAHLPALVGDTHADAALGELMACGLLSPAGPRYRLAAGVLTQLLAQGYATEGADRAHTVAQHYAWWTAHPSVTPERAAAESDALLASLSVLVAGGTGGAAPGASDAEHRATAVALARAAAPAFAAGLHWGAWERALRAGQEAARLTGEVAEEAYFHHELGVLALCSGNLERARAELEASIGMRGVLADKRGTVAGRRALALVADLAGEHAAPARAEEPVSPPRGLPALRGPAATRTTRPAPASVTAPLPGGAVKAAPLSGGPGRPGQTKFPAFPGFADEGPTVIARPDTVKSGGLNGITAGIIGGARRNLAAVGAGALLVAVLGTVVTLGATSGNGEDPATNHVTSDSTATEGSTDDGFDDEEQPDNGEAGEPGRTGAATRSGSPDPSASGSGSPSGPSSSGTPGATDPSGSPSSSGGPTGATTAPSTTAPPTGSVTRPPRPTTTGPKPSTSTVKPPTTTTTPPPVTTTPPQPTTDPPTTAPTTEENSPSNSASSTLGGVPAPGGSTGSQSPA</sequence>
<dbReference type="RefSeq" id="WP_398165033.1">
    <property type="nucleotide sequence ID" value="NZ_CP108188.1"/>
</dbReference>
<evidence type="ECO:0000313" key="3">
    <source>
        <dbReference type="Proteomes" id="UP001622594"/>
    </source>
</evidence>
<feature type="compositionally biased region" description="Basic and acidic residues" evidence="1">
    <location>
        <begin position="7"/>
        <end position="22"/>
    </location>
</feature>
<feature type="compositionally biased region" description="Low complexity" evidence="1">
    <location>
        <begin position="604"/>
        <end position="625"/>
    </location>
</feature>
<feature type="compositionally biased region" description="Polar residues" evidence="1">
    <location>
        <begin position="863"/>
        <end position="875"/>
    </location>
</feature>
<feature type="compositionally biased region" description="Low complexity" evidence="1">
    <location>
        <begin position="23"/>
        <end position="32"/>
    </location>
</feature>
<reference evidence="2 3" key="1">
    <citation type="submission" date="2022-10" db="EMBL/GenBank/DDBJ databases">
        <title>The complete genomes of actinobacterial strains from the NBC collection.</title>
        <authorList>
            <person name="Joergensen T.S."/>
            <person name="Alvarez Arevalo M."/>
            <person name="Sterndorff E.B."/>
            <person name="Faurdal D."/>
            <person name="Vuksanovic O."/>
            <person name="Mourched A.-S."/>
            <person name="Charusanti P."/>
            <person name="Shaw S."/>
            <person name="Blin K."/>
            <person name="Weber T."/>
        </authorList>
    </citation>
    <scope>NUCLEOTIDE SEQUENCE [LARGE SCALE GENOMIC DNA]</scope>
    <source>
        <strain evidence="2 3">NBC_00123</strain>
    </source>
</reference>
<protein>
    <submittedName>
        <fullName evidence="2">ATP-binding protein</fullName>
    </submittedName>
</protein>
<evidence type="ECO:0000313" key="2">
    <source>
        <dbReference type="EMBL" id="WTR70144.1"/>
    </source>
</evidence>
<feature type="compositionally biased region" description="Low complexity" evidence="1">
    <location>
        <begin position="760"/>
        <end position="839"/>
    </location>
</feature>
<keyword evidence="3" id="KW-1185">Reference proteome</keyword>
<feature type="compositionally biased region" description="Pro residues" evidence="1">
    <location>
        <begin position="840"/>
        <end position="858"/>
    </location>
</feature>
<dbReference type="GO" id="GO:0005524">
    <property type="term" value="F:ATP binding"/>
    <property type="evidence" value="ECO:0007669"/>
    <property type="project" value="UniProtKB-KW"/>
</dbReference>
<dbReference type="SUPFAM" id="SSF52540">
    <property type="entry name" value="P-loop containing nucleoside triphosphate hydrolases"/>
    <property type="match status" value="1"/>
</dbReference>
<proteinExistence type="predicted"/>
<dbReference type="Proteomes" id="UP001622594">
    <property type="component" value="Chromosome"/>
</dbReference>